<evidence type="ECO:0000259" key="8">
    <source>
        <dbReference type="PROSITE" id="PS50970"/>
    </source>
</evidence>
<evidence type="ECO:0000256" key="1">
    <source>
        <dbReference type="ARBA" id="ARBA00005137"/>
    </source>
</evidence>
<keyword evidence="2 7" id="KW-0489">Methyltransferase</keyword>
<dbReference type="InterPro" id="IPR051524">
    <property type="entry name" value="BHMT"/>
</dbReference>
<dbReference type="InterPro" id="IPR017226">
    <property type="entry name" value="BHMT-like"/>
</dbReference>
<name>A0A7M5UHG1_9CNID</name>
<dbReference type="PROSITE" id="PS50970">
    <property type="entry name" value="HCY"/>
    <property type="match status" value="1"/>
</dbReference>
<dbReference type="PANTHER" id="PTHR46120:SF1">
    <property type="entry name" value="HCY-BINDING DOMAIN-CONTAINING PROTEIN"/>
    <property type="match status" value="1"/>
</dbReference>
<evidence type="ECO:0000256" key="2">
    <source>
        <dbReference type="ARBA" id="ARBA00022603"/>
    </source>
</evidence>
<dbReference type="Proteomes" id="UP000594262">
    <property type="component" value="Unplaced"/>
</dbReference>
<dbReference type="Pfam" id="PF02574">
    <property type="entry name" value="S-methyl_trans"/>
    <property type="match status" value="1"/>
</dbReference>
<keyword evidence="3 7" id="KW-0808">Transferase</keyword>
<protein>
    <recommendedName>
        <fullName evidence="8">Hcy-binding domain-containing protein</fullName>
    </recommendedName>
</protein>
<feature type="domain" description="Hcy-binding" evidence="8">
    <location>
        <begin position="48"/>
        <end position="350"/>
    </location>
</feature>
<evidence type="ECO:0000256" key="4">
    <source>
        <dbReference type="ARBA" id="ARBA00022723"/>
    </source>
</evidence>
<evidence type="ECO:0000256" key="6">
    <source>
        <dbReference type="PIRSR" id="PIRSR037505-2"/>
    </source>
</evidence>
<evidence type="ECO:0000256" key="3">
    <source>
        <dbReference type="ARBA" id="ARBA00022679"/>
    </source>
</evidence>
<evidence type="ECO:0000256" key="5">
    <source>
        <dbReference type="ARBA" id="ARBA00022833"/>
    </source>
</evidence>
<organism evidence="9 10">
    <name type="scientific">Clytia hemisphaerica</name>
    <dbReference type="NCBI Taxonomy" id="252671"/>
    <lineage>
        <taxon>Eukaryota</taxon>
        <taxon>Metazoa</taxon>
        <taxon>Cnidaria</taxon>
        <taxon>Hydrozoa</taxon>
        <taxon>Hydroidolina</taxon>
        <taxon>Leptothecata</taxon>
        <taxon>Obeliida</taxon>
        <taxon>Clytiidae</taxon>
        <taxon>Clytia</taxon>
    </lineage>
</organism>
<dbReference type="GO" id="GO:0032259">
    <property type="term" value="P:methylation"/>
    <property type="evidence" value="ECO:0007669"/>
    <property type="project" value="UniProtKB-KW"/>
</dbReference>
<keyword evidence="5 6" id="KW-0862">Zinc</keyword>
<dbReference type="GO" id="GO:0008270">
    <property type="term" value="F:zinc ion binding"/>
    <property type="evidence" value="ECO:0007669"/>
    <property type="project" value="InterPro"/>
</dbReference>
<feature type="binding site" evidence="6 7">
    <location>
        <position position="336"/>
    </location>
    <ligand>
        <name>Zn(2+)</name>
        <dbReference type="ChEBI" id="CHEBI:29105"/>
    </ligand>
</feature>
<dbReference type="AlphaFoldDB" id="A0A7M5UHG1"/>
<dbReference type="GO" id="GO:0047150">
    <property type="term" value="F:betaine-homocysteine S-methyltransferase activity"/>
    <property type="evidence" value="ECO:0007669"/>
    <property type="project" value="TreeGrafter"/>
</dbReference>
<dbReference type="OrthoDB" id="261426at2759"/>
<evidence type="ECO:0000313" key="9">
    <source>
        <dbReference type="EnsemblMetazoa" id="CLYHEMP010684.1"/>
    </source>
</evidence>
<accession>A0A7M5UHG1</accession>
<dbReference type="UniPathway" id="UPA00051">
    <property type="reaction ID" value="UER00083"/>
</dbReference>
<dbReference type="GO" id="GO:0009086">
    <property type="term" value="P:methionine biosynthetic process"/>
    <property type="evidence" value="ECO:0007669"/>
    <property type="project" value="InterPro"/>
</dbReference>
<sequence>MAALSMKGWQRPEMRFRKWGALRRVITTRRLVSTFGSQPRSNNKDIKIPILERLNSGDVLVGDGGMTYALEKRGYVTAAQWTPEAVVEHPEAVRQLHREFAMSGADVLQAFVFNGTDDRLNRYRTGETKLKCEEVNKAGCELVTEVAKEFGCYVGFNVSTTAAYEMEMGKKKVQEEFERQLKAFDGFECDILIAEYISSVEEAVWAVEVLKQRNLPIAVTLSISHLGDFNDVTPEECGKRLKEAGADIIGTNCRFAPIDTLDAAIMMKNGIQETGMSSHYVCQPNGWELECKNKHGHSEEPECPYAMESKTITRWDAQEFARRAYEAGIRYIGGCCGMEPYHIRAIAEELREERGRLPLNSRGVNGSALRDHPLESMRKKANKEFWMNLKKRR</sequence>
<dbReference type="PANTHER" id="PTHR46120">
    <property type="entry name" value="BETAINE--HOMOCYSTEINE S-METHYLTRANSFERASE 1"/>
    <property type="match status" value="1"/>
</dbReference>
<feature type="binding site" evidence="6 7">
    <location>
        <position position="335"/>
    </location>
    <ligand>
        <name>Zn(2+)</name>
        <dbReference type="ChEBI" id="CHEBI:29105"/>
    </ligand>
</feature>
<keyword evidence="10" id="KW-1185">Reference proteome</keyword>
<dbReference type="RefSeq" id="XP_066934389.1">
    <property type="nucleotide sequence ID" value="XM_067078288.1"/>
</dbReference>
<comment type="cofactor">
    <cofactor evidence="6">
        <name>Zn(2+)</name>
        <dbReference type="ChEBI" id="CHEBI:29105"/>
    </cofactor>
    <text evidence="6">Binds 1 zinc ion per subunit.</text>
</comment>
<evidence type="ECO:0000256" key="7">
    <source>
        <dbReference type="PROSITE-ProRule" id="PRU00333"/>
    </source>
</evidence>
<proteinExistence type="predicted"/>
<dbReference type="PIRSF" id="PIRSF037505">
    <property type="entry name" value="Betaine_HMT"/>
    <property type="match status" value="1"/>
</dbReference>
<keyword evidence="4 6" id="KW-0479">Metal-binding</keyword>
<dbReference type="EnsemblMetazoa" id="CLYHEMT010684.1">
    <property type="protein sequence ID" value="CLYHEMP010684.1"/>
    <property type="gene ID" value="CLYHEMG010684"/>
</dbReference>
<comment type="pathway">
    <text evidence="1">Amino-acid biosynthesis; L-methionine biosynthesis via de novo pathway; L-methionine from L-homocysteine (BhmT route): step 1/1.</text>
</comment>
<evidence type="ECO:0000313" key="10">
    <source>
        <dbReference type="Proteomes" id="UP000594262"/>
    </source>
</evidence>
<reference evidence="9" key="1">
    <citation type="submission" date="2021-01" db="UniProtKB">
        <authorList>
            <consortium name="EnsemblMetazoa"/>
        </authorList>
    </citation>
    <scope>IDENTIFICATION</scope>
</reference>
<dbReference type="InterPro" id="IPR003726">
    <property type="entry name" value="HCY_dom"/>
</dbReference>
<feature type="binding site" evidence="6 7">
    <location>
        <position position="253"/>
    </location>
    <ligand>
        <name>Zn(2+)</name>
        <dbReference type="ChEBI" id="CHEBI:29105"/>
    </ligand>
</feature>
<dbReference type="InterPro" id="IPR036589">
    <property type="entry name" value="HCY_dom_sf"/>
</dbReference>
<dbReference type="GeneID" id="136822077"/>
<dbReference type="Gene3D" id="3.20.20.330">
    <property type="entry name" value="Homocysteine-binding-like domain"/>
    <property type="match status" value="1"/>
</dbReference>
<dbReference type="SUPFAM" id="SSF82282">
    <property type="entry name" value="Homocysteine S-methyltransferase"/>
    <property type="match status" value="1"/>
</dbReference>